<proteinExistence type="predicted"/>
<name>A0ABV7FRX2_9ALTE</name>
<evidence type="ECO:0000256" key="1">
    <source>
        <dbReference type="SAM" id="SignalP"/>
    </source>
</evidence>
<evidence type="ECO:0000313" key="2">
    <source>
        <dbReference type="EMBL" id="MFC3121257.1"/>
    </source>
</evidence>
<dbReference type="Proteomes" id="UP001595478">
    <property type="component" value="Unassembled WGS sequence"/>
</dbReference>
<sequence>MNVKFKLLVTTFVAAMTVTTTAHAGQSPIENALTGLVKSSLAEVNREMKISLQRDLLSASYSAMETKSTKLGKVTIKDITANVRKNKQNEDLNQNQNSDD</sequence>
<dbReference type="RefSeq" id="WP_376919391.1">
    <property type="nucleotide sequence ID" value="NZ_JBHRSW010000007.1"/>
</dbReference>
<feature type="chain" id="PRO_5045258555" description="Secreted protein" evidence="1">
    <location>
        <begin position="25"/>
        <end position="100"/>
    </location>
</feature>
<keyword evidence="1" id="KW-0732">Signal</keyword>
<reference evidence="3" key="1">
    <citation type="journal article" date="2019" name="Int. J. Syst. Evol. Microbiol.">
        <title>The Global Catalogue of Microorganisms (GCM) 10K type strain sequencing project: providing services to taxonomists for standard genome sequencing and annotation.</title>
        <authorList>
            <consortium name="The Broad Institute Genomics Platform"/>
            <consortium name="The Broad Institute Genome Sequencing Center for Infectious Disease"/>
            <person name="Wu L."/>
            <person name="Ma J."/>
        </authorList>
    </citation>
    <scope>NUCLEOTIDE SEQUENCE [LARGE SCALE GENOMIC DNA]</scope>
    <source>
        <strain evidence="3">KCTC 52473</strain>
    </source>
</reference>
<accession>A0ABV7FRX2</accession>
<keyword evidence="3" id="KW-1185">Reference proteome</keyword>
<organism evidence="2 3">
    <name type="scientific">Agaribacter flavus</name>
    <dbReference type="NCBI Taxonomy" id="1902781"/>
    <lineage>
        <taxon>Bacteria</taxon>
        <taxon>Pseudomonadati</taxon>
        <taxon>Pseudomonadota</taxon>
        <taxon>Gammaproteobacteria</taxon>
        <taxon>Alteromonadales</taxon>
        <taxon>Alteromonadaceae</taxon>
        <taxon>Agaribacter</taxon>
    </lineage>
</organism>
<evidence type="ECO:0000313" key="3">
    <source>
        <dbReference type="Proteomes" id="UP001595478"/>
    </source>
</evidence>
<comment type="caution">
    <text evidence="2">The sequence shown here is derived from an EMBL/GenBank/DDBJ whole genome shotgun (WGS) entry which is preliminary data.</text>
</comment>
<evidence type="ECO:0008006" key="4">
    <source>
        <dbReference type="Google" id="ProtNLM"/>
    </source>
</evidence>
<feature type="signal peptide" evidence="1">
    <location>
        <begin position="1"/>
        <end position="24"/>
    </location>
</feature>
<gene>
    <name evidence="2" type="ORF">ACFOHL_06460</name>
</gene>
<protein>
    <recommendedName>
        <fullName evidence="4">Secreted protein</fullName>
    </recommendedName>
</protein>
<dbReference type="EMBL" id="JBHRSW010000007">
    <property type="protein sequence ID" value="MFC3121257.1"/>
    <property type="molecule type" value="Genomic_DNA"/>
</dbReference>